<accession>A0A838ZJS5</accession>
<dbReference type="SUPFAM" id="SSF55486">
    <property type="entry name" value="Metalloproteases ('zincins'), catalytic domain"/>
    <property type="match status" value="1"/>
</dbReference>
<protein>
    <recommendedName>
        <fullName evidence="4">Aminopeptidase N</fullName>
    </recommendedName>
</protein>
<dbReference type="Proteomes" id="UP000552241">
    <property type="component" value="Unassembled WGS sequence"/>
</dbReference>
<proteinExistence type="predicted"/>
<dbReference type="InterPro" id="IPR027268">
    <property type="entry name" value="Peptidase_M4/M1_CTD_sf"/>
</dbReference>
<dbReference type="AlphaFoldDB" id="A0A838ZJS5"/>
<feature type="signal peptide" evidence="1">
    <location>
        <begin position="1"/>
        <end position="20"/>
    </location>
</feature>
<sequence>MRNFYFLMWLNLICFGFSFAQQTDSIFLKVKLDTARHEMHVEQEFVLINQSPKTLNELYLHNWANAYSGKLTVLNKIKLQDRKGALHFSEREDRGGAGNLIIRNVENDSLSYQIQEREFIKISLPTFWRRGEKIRLRANYTVRIPSDAFTRYGRSENGNYLLKYFFLQPATVNEFGHWVLQHYKDFEELTAYPSYYELELEHPENYQMTSDLEWDGERWTAENMEHFRVYLTQNELEKHSFLLKESGINVDFGFSYDTIEKPIVDSLLPHQLRFLEDHLGHLPTNQLFVSYKTKKEQEYFGVDDLDAWLFEVKLFSEEEKNALKLFQILSYEYVDRLFSINKIEDHWLKNGLQFYLTMKYVDETFPDLKLVGHLPDKIKVLGIKPLNFFHAAKLKMNDRYKLLYLYLVRQNYDQAINTPLDELSNMNQIAMSGFKTGLTFYYMDQYLENGTFYELVKRFSEENRGKLVSQMDFRNYLIENSPKDLSWFFDDYIDKKDKINFKLVNSEATETDLKIMVKNQTQFSGPFQVVASKAGIPVEEEWYNSTDKITEVSFPKGEYDKIELNPGYLFPEFNDRDNYMRTRGLFKNGKKLQFKLYSDIENPEYAQIFMNPQIRWNNYDKFLIGMRFHNQSLLTRPFKWNITPKISTGTGKIAGSGGVQNTFTPQNTIFRSITIGGSAKYEHYDADLTYLKWSVYASTNFEKDPRETLSHGFMFSYDNLDKEVPKFDVQTDEDKYGLWNLTYYYSKPDYINESYGSVTFQTTEVFQKVMGEIYYRWRFAPKKQLGIRLFAGSFISNESDTDYFNFGVSKVSDYAFNINLLGRSESSGILSQQYVMAESGFKSQFDFTVNQWVVATNFELPIWKIFDVYADAGVYKNKFQTAEFIYDTGIRVKFIPDFLEFYLPVQSSLGFEPAMDKYWERIRFTFNFNLSSIINYLRRGWY</sequence>
<organism evidence="2 3">
    <name type="scientific">Moheibacter lacus</name>
    <dbReference type="NCBI Taxonomy" id="2745851"/>
    <lineage>
        <taxon>Bacteria</taxon>
        <taxon>Pseudomonadati</taxon>
        <taxon>Bacteroidota</taxon>
        <taxon>Flavobacteriia</taxon>
        <taxon>Flavobacteriales</taxon>
        <taxon>Weeksellaceae</taxon>
        <taxon>Moheibacter</taxon>
    </lineage>
</organism>
<evidence type="ECO:0000313" key="2">
    <source>
        <dbReference type="EMBL" id="MBA5629498.1"/>
    </source>
</evidence>
<feature type="chain" id="PRO_5033041299" description="Aminopeptidase N" evidence="1">
    <location>
        <begin position="21"/>
        <end position="942"/>
    </location>
</feature>
<keyword evidence="3" id="KW-1185">Reference proteome</keyword>
<comment type="caution">
    <text evidence="2">The sequence shown here is derived from an EMBL/GenBank/DDBJ whole genome shotgun (WGS) entry which is preliminary data.</text>
</comment>
<reference evidence="2 3" key="1">
    <citation type="submission" date="2020-07" db="EMBL/GenBank/DDBJ databases">
        <title>Moheibacter lacus sp. nov., a member of the family Flavobacteriaceae isolated from freshwater lake sediment.</title>
        <authorList>
            <person name="Liu Y."/>
        </authorList>
    </citation>
    <scope>NUCLEOTIDE SEQUENCE [LARGE SCALE GENOMIC DNA]</scope>
    <source>
        <strain evidence="2 3">BDHS18</strain>
    </source>
</reference>
<dbReference type="Gene3D" id="1.10.390.10">
    <property type="entry name" value="Neutral Protease Domain 2"/>
    <property type="match status" value="1"/>
</dbReference>
<keyword evidence="1" id="KW-0732">Signal</keyword>
<name>A0A838ZJS5_9FLAO</name>
<dbReference type="EMBL" id="JACDZE010000001">
    <property type="protein sequence ID" value="MBA5629498.1"/>
    <property type="molecule type" value="Genomic_DNA"/>
</dbReference>
<dbReference type="RefSeq" id="WP_182043050.1">
    <property type="nucleotide sequence ID" value="NZ_JACDZE010000001.1"/>
</dbReference>
<evidence type="ECO:0000313" key="3">
    <source>
        <dbReference type="Proteomes" id="UP000552241"/>
    </source>
</evidence>
<evidence type="ECO:0000256" key="1">
    <source>
        <dbReference type="SAM" id="SignalP"/>
    </source>
</evidence>
<gene>
    <name evidence="2" type="ORF">HU137_06915</name>
</gene>
<evidence type="ECO:0008006" key="4">
    <source>
        <dbReference type="Google" id="ProtNLM"/>
    </source>
</evidence>